<organism evidence="7 8">
    <name type="scientific">Zoarces viviparus</name>
    <name type="common">Viviparous eelpout</name>
    <name type="synonym">Blennius viviparus</name>
    <dbReference type="NCBI Taxonomy" id="48416"/>
    <lineage>
        <taxon>Eukaryota</taxon>
        <taxon>Metazoa</taxon>
        <taxon>Chordata</taxon>
        <taxon>Craniata</taxon>
        <taxon>Vertebrata</taxon>
        <taxon>Euteleostomi</taxon>
        <taxon>Actinopterygii</taxon>
        <taxon>Neopterygii</taxon>
        <taxon>Teleostei</taxon>
        <taxon>Neoteleostei</taxon>
        <taxon>Acanthomorphata</taxon>
        <taxon>Eupercaria</taxon>
        <taxon>Perciformes</taxon>
        <taxon>Cottioidei</taxon>
        <taxon>Zoarcales</taxon>
        <taxon>Zoarcidae</taxon>
        <taxon>Zoarcinae</taxon>
        <taxon>Zoarces</taxon>
    </lineage>
</organism>
<dbReference type="SUPFAM" id="SSF56672">
    <property type="entry name" value="DNA/RNA polymerases"/>
    <property type="match status" value="1"/>
</dbReference>
<dbReference type="InterPro" id="IPR043502">
    <property type="entry name" value="DNA/RNA_pol_sf"/>
</dbReference>
<dbReference type="Pfam" id="PF17921">
    <property type="entry name" value="Integrase_H2C2"/>
    <property type="match status" value="1"/>
</dbReference>
<protein>
    <recommendedName>
        <fullName evidence="4">Gypsy retrotransposon integrase-like protein 1</fullName>
        <ecNumber evidence="2">3.1.26.4</ecNumber>
    </recommendedName>
</protein>
<dbReference type="InterPro" id="IPR041588">
    <property type="entry name" value="Integrase_H2C2"/>
</dbReference>
<feature type="domain" description="Reverse transcriptase" evidence="6">
    <location>
        <begin position="1"/>
        <end position="65"/>
    </location>
</feature>
<dbReference type="EC" id="3.1.26.4" evidence="2"/>
<dbReference type="Gene3D" id="1.10.340.70">
    <property type="match status" value="1"/>
</dbReference>
<dbReference type="AlphaFoldDB" id="A0AAW1E5V5"/>
<gene>
    <name evidence="7" type="ORF">VZT92_022897</name>
</gene>
<evidence type="ECO:0000256" key="4">
    <source>
        <dbReference type="ARBA" id="ARBA00039658"/>
    </source>
</evidence>
<accession>A0AAW1E5V5</accession>
<dbReference type="PANTHER" id="PTHR37984">
    <property type="entry name" value="PROTEIN CBG26694"/>
    <property type="match status" value="1"/>
</dbReference>
<keyword evidence="3" id="KW-0511">Multifunctional enzyme</keyword>
<dbReference type="Pfam" id="PF00078">
    <property type="entry name" value="RVT_1"/>
    <property type="match status" value="1"/>
</dbReference>
<dbReference type="FunFam" id="3.10.20.370:FF:000001">
    <property type="entry name" value="Retrovirus-related Pol polyprotein from transposon 17.6-like protein"/>
    <property type="match status" value="1"/>
</dbReference>
<evidence type="ECO:0000313" key="7">
    <source>
        <dbReference type="EMBL" id="KAK9517532.1"/>
    </source>
</evidence>
<evidence type="ECO:0000256" key="1">
    <source>
        <dbReference type="ARBA" id="ARBA00010879"/>
    </source>
</evidence>
<dbReference type="PANTHER" id="PTHR37984:SF5">
    <property type="entry name" value="PROTEIN NYNRIN-LIKE"/>
    <property type="match status" value="1"/>
</dbReference>
<dbReference type="InterPro" id="IPR050951">
    <property type="entry name" value="Retrovirus_Pol_polyprotein"/>
</dbReference>
<dbReference type="InterPro" id="IPR041577">
    <property type="entry name" value="RT_RNaseH_2"/>
</dbReference>
<feature type="coiled-coil region" evidence="5">
    <location>
        <begin position="184"/>
        <end position="211"/>
    </location>
</feature>
<evidence type="ECO:0000256" key="2">
    <source>
        <dbReference type="ARBA" id="ARBA00012180"/>
    </source>
</evidence>
<dbReference type="CDD" id="cd09274">
    <property type="entry name" value="RNase_HI_RT_Ty3"/>
    <property type="match status" value="1"/>
</dbReference>
<evidence type="ECO:0000256" key="5">
    <source>
        <dbReference type="SAM" id="Coils"/>
    </source>
</evidence>
<dbReference type="Gene3D" id="3.10.20.370">
    <property type="match status" value="1"/>
</dbReference>
<keyword evidence="8" id="KW-1185">Reference proteome</keyword>
<dbReference type="Gene3D" id="3.30.70.270">
    <property type="match status" value="2"/>
</dbReference>
<name>A0AAW1E5V5_ZOAVI</name>
<comment type="similarity">
    <text evidence="1">Belongs to the beta type-B retroviral polymerase family. HERV class-II K(HML-2) pol subfamily.</text>
</comment>
<comment type="caution">
    <text evidence="7">The sequence shown here is derived from an EMBL/GenBank/DDBJ whole genome shotgun (WGS) entry which is preliminary data.</text>
</comment>
<evidence type="ECO:0000256" key="3">
    <source>
        <dbReference type="ARBA" id="ARBA00023268"/>
    </source>
</evidence>
<proteinExistence type="inferred from homology"/>
<dbReference type="Proteomes" id="UP001488805">
    <property type="component" value="Unassembled WGS sequence"/>
</dbReference>
<dbReference type="FunFam" id="3.30.70.270:FF:000026">
    <property type="entry name" value="Transposon Ty3-G Gag-Pol polyprotein"/>
    <property type="match status" value="1"/>
</dbReference>
<sequence>MTELLQDQEGLAVYMDDILIYSDSEEVHEVRLQKTLDTLETAGLKLNHDKCLLRQRRPNYLGHCIDERGIRPDEAKVKAVTQLEPPNNVTDLRRILGMIHYLGRYLANLSDVTKPLNDRLKNDVTWAWSAVQEEAFKKVKQLITESPVLAFYDVSKPTIISADASGYGLGGVLLQKHDEQLKPVAFCSRTLTDAEQRYAQIEKECLAAVRACERFSRYLYGLDSFTLQSDHKPLIPLINCKDRDSVPMRCQRLLLRMMRYNPTAVYVPGKQLIIADTLSTHPQATGTQEITELTSEIEAYEKAIHESRPISPTKLDMVKQQTVQDAGLQMVQNYVMSGWPKYAAKVPNKVKDYYTCRHHLTVSEGLLLYDDRIVVPRMMRSEMLQRIHDGHQGIVKCQERPRCSVWWPGVSKHI</sequence>
<dbReference type="EMBL" id="JBCEZU010000538">
    <property type="protein sequence ID" value="KAK9517532.1"/>
    <property type="molecule type" value="Genomic_DNA"/>
</dbReference>
<dbReference type="InterPro" id="IPR000477">
    <property type="entry name" value="RT_dom"/>
</dbReference>
<reference evidence="7 8" key="1">
    <citation type="journal article" date="2024" name="Genome Biol. Evol.">
        <title>Chromosome-level genome assembly of the viviparous eelpout Zoarces viviparus.</title>
        <authorList>
            <person name="Fuhrmann N."/>
            <person name="Brasseur M.V."/>
            <person name="Bakowski C.E."/>
            <person name="Podsiadlowski L."/>
            <person name="Prost S."/>
            <person name="Krehenwinkel H."/>
            <person name="Mayer C."/>
        </authorList>
    </citation>
    <scope>NUCLEOTIDE SEQUENCE [LARGE SCALE GENOMIC DNA]</scope>
    <source>
        <strain evidence="7">NO-MEL_2022_Ind0_liver</strain>
    </source>
</reference>
<keyword evidence="5" id="KW-0175">Coiled coil</keyword>
<dbReference type="InterPro" id="IPR043128">
    <property type="entry name" value="Rev_trsase/Diguanyl_cyclase"/>
</dbReference>
<dbReference type="GO" id="GO:0004523">
    <property type="term" value="F:RNA-DNA hybrid ribonuclease activity"/>
    <property type="evidence" value="ECO:0007669"/>
    <property type="project" value="UniProtKB-EC"/>
</dbReference>
<evidence type="ECO:0000313" key="8">
    <source>
        <dbReference type="Proteomes" id="UP001488805"/>
    </source>
</evidence>
<evidence type="ECO:0000259" key="6">
    <source>
        <dbReference type="PROSITE" id="PS50878"/>
    </source>
</evidence>
<dbReference type="Pfam" id="PF17919">
    <property type="entry name" value="RT_RNaseH_2"/>
    <property type="match status" value="1"/>
</dbReference>
<dbReference type="PROSITE" id="PS50878">
    <property type="entry name" value="RT_POL"/>
    <property type="match status" value="1"/>
</dbReference>